<organism evidence="2 3">
    <name type="scientific">Congzhengia minquanensis</name>
    <dbReference type="NCBI Taxonomy" id="2763657"/>
    <lineage>
        <taxon>Bacteria</taxon>
        <taxon>Bacillati</taxon>
        <taxon>Bacillota</taxon>
        <taxon>Clostridia</taxon>
        <taxon>Eubacteriales</taxon>
        <taxon>Oscillospiraceae</taxon>
        <taxon>Congzhengia</taxon>
    </lineage>
</organism>
<dbReference type="Proteomes" id="UP000611762">
    <property type="component" value="Unassembled WGS sequence"/>
</dbReference>
<keyword evidence="3" id="KW-1185">Reference proteome</keyword>
<evidence type="ECO:0000313" key="2">
    <source>
        <dbReference type="EMBL" id="MBC8541918.1"/>
    </source>
</evidence>
<gene>
    <name evidence="2" type="ORF">H8698_13175</name>
</gene>
<evidence type="ECO:0000313" key="3">
    <source>
        <dbReference type="Proteomes" id="UP000611762"/>
    </source>
</evidence>
<protein>
    <submittedName>
        <fullName evidence="2">Uncharacterized protein</fullName>
    </submittedName>
</protein>
<sequence>GGFQAGAATTVGNTGATEGGAIGKNAKETNGGFAGGAGANASYGGVIGKRAAEKNGGGAAGLDTYANAGGAVGSGAVAGSGFSGGKGAKAAPIDESKGTYIDAVQLGTGTNEVPGSLQVYEFQLMDGSGKIPVERLPETVTNSNWGGVVSSWAGLPSTPKLGMYCYVSSDIANGEKYTGKASDMFFSMSNEYPSEILPLGPIKFTAPENCIEPYGTSFAEGYVCVYTENGSKIGKLVYNPTGLPDFIRGEELGLTSMDDTVTFYLGYWDGTNFPAKIEKFSAGSMIFWNGTKWCGVASSDTVGEIETALDGILSIQNALIGGGSE</sequence>
<reference evidence="2" key="1">
    <citation type="submission" date="2020-08" db="EMBL/GenBank/DDBJ databases">
        <title>Genome public.</title>
        <authorList>
            <person name="Liu C."/>
            <person name="Sun Q."/>
        </authorList>
    </citation>
    <scope>NUCLEOTIDE SEQUENCE</scope>
    <source>
        <strain evidence="2">H8</strain>
    </source>
</reference>
<accession>A0A926DPX9</accession>
<dbReference type="AlphaFoldDB" id="A0A926DPX9"/>
<proteinExistence type="predicted"/>
<name>A0A926DPX9_9FIRM</name>
<feature type="region of interest" description="Disordered" evidence="1">
    <location>
        <begin position="1"/>
        <end position="21"/>
    </location>
</feature>
<feature type="compositionally biased region" description="Low complexity" evidence="1">
    <location>
        <begin position="1"/>
        <end position="16"/>
    </location>
</feature>
<dbReference type="EMBL" id="JACRSU010000013">
    <property type="protein sequence ID" value="MBC8541918.1"/>
    <property type="molecule type" value="Genomic_DNA"/>
</dbReference>
<feature type="non-terminal residue" evidence="2">
    <location>
        <position position="1"/>
    </location>
</feature>
<evidence type="ECO:0000256" key="1">
    <source>
        <dbReference type="SAM" id="MobiDB-lite"/>
    </source>
</evidence>
<comment type="caution">
    <text evidence="2">The sequence shown here is derived from an EMBL/GenBank/DDBJ whole genome shotgun (WGS) entry which is preliminary data.</text>
</comment>